<accession>A0A6B0SN60</accession>
<dbReference type="OrthoDB" id="271610at2157"/>
<protein>
    <submittedName>
        <fullName evidence="2">Uncharacterized protein</fullName>
    </submittedName>
</protein>
<evidence type="ECO:0000313" key="2">
    <source>
        <dbReference type="EMBL" id="MXR20963.1"/>
    </source>
</evidence>
<proteinExistence type="predicted"/>
<dbReference type="Proteomes" id="UP000471521">
    <property type="component" value="Unassembled WGS sequence"/>
</dbReference>
<gene>
    <name evidence="2" type="ORF">GRX66_10240</name>
</gene>
<dbReference type="AlphaFoldDB" id="A0A6B0SN60"/>
<name>A0A6B0SN60_9EURY</name>
<reference evidence="2 3" key="1">
    <citation type="submission" date="2019-12" db="EMBL/GenBank/DDBJ databases">
        <title>Isolation and characterization of three novel carbon monoxide-oxidizing members of Halobacteria from salione crusts and soils.</title>
        <authorList>
            <person name="Myers M.R."/>
            <person name="King G.M."/>
        </authorList>
    </citation>
    <scope>NUCLEOTIDE SEQUENCE [LARGE SCALE GENOMIC DNA]</scope>
    <source>
        <strain evidence="2 3">PCN9</strain>
    </source>
</reference>
<organism evidence="2 3">
    <name type="scientific">Halobacterium bonnevillei</name>
    <dbReference type="NCBI Taxonomy" id="2692200"/>
    <lineage>
        <taxon>Archaea</taxon>
        <taxon>Methanobacteriati</taxon>
        <taxon>Methanobacteriota</taxon>
        <taxon>Stenosarchaea group</taxon>
        <taxon>Halobacteria</taxon>
        <taxon>Halobacteriales</taxon>
        <taxon>Halobacteriaceae</taxon>
        <taxon>Halobacterium</taxon>
    </lineage>
</organism>
<keyword evidence="1" id="KW-0812">Transmembrane</keyword>
<keyword evidence="1" id="KW-1133">Transmembrane helix</keyword>
<dbReference type="EMBL" id="WUUU01000074">
    <property type="protein sequence ID" value="MXR20963.1"/>
    <property type="molecule type" value="Genomic_DNA"/>
</dbReference>
<comment type="caution">
    <text evidence="2">The sequence shown here is derived from an EMBL/GenBank/DDBJ whole genome shotgun (WGS) entry which is preliminary data.</text>
</comment>
<feature type="transmembrane region" description="Helical" evidence="1">
    <location>
        <begin position="45"/>
        <end position="66"/>
    </location>
</feature>
<evidence type="ECO:0000313" key="3">
    <source>
        <dbReference type="Proteomes" id="UP000471521"/>
    </source>
</evidence>
<keyword evidence="3" id="KW-1185">Reference proteome</keyword>
<keyword evidence="1" id="KW-0472">Membrane</keyword>
<sequence length="152" mass="15668">MNPALRSLLVGTKHPAARRSLVVAGAVGVFAATLAAYALELFAVSGGVVFIPSDAATVGVIAGVWIGYARRGLLAAWLVAYAALLGYHADHAFFGLSGRGFGDQFAYFVELEGLVFLAVEAVVLGTLAFMLGGLLRLGVTLFQSHGGSDAGR</sequence>
<feature type="transmembrane region" description="Helical" evidence="1">
    <location>
        <begin position="73"/>
        <end position="94"/>
    </location>
</feature>
<feature type="transmembrane region" description="Helical" evidence="1">
    <location>
        <begin position="21"/>
        <end position="39"/>
    </location>
</feature>
<dbReference type="RefSeq" id="WP_159526471.1">
    <property type="nucleotide sequence ID" value="NZ_WUUU01000074.1"/>
</dbReference>
<evidence type="ECO:0000256" key="1">
    <source>
        <dbReference type="SAM" id="Phobius"/>
    </source>
</evidence>
<feature type="transmembrane region" description="Helical" evidence="1">
    <location>
        <begin position="114"/>
        <end position="135"/>
    </location>
</feature>